<feature type="transmembrane region" description="Helical" evidence="10">
    <location>
        <begin position="184"/>
        <end position="207"/>
    </location>
</feature>
<accession>A0A7R9QTV5</accession>
<keyword evidence="5 10" id="KW-1133">Transmembrane helix</keyword>
<dbReference type="Proteomes" id="UP000728032">
    <property type="component" value="Unassembled WGS sequence"/>
</dbReference>
<keyword evidence="6 9" id="KW-0175">Coiled coil</keyword>
<keyword evidence="7 10" id="KW-0472">Membrane</keyword>
<dbReference type="PROSITE" id="PS50262">
    <property type="entry name" value="G_PROTEIN_RECEP_F1_2"/>
    <property type="match status" value="1"/>
</dbReference>
<evidence type="ECO:0000256" key="8">
    <source>
        <dbReference type="ARBA" id="ARBA00023273"/>
    </source>
</evidence>
<evidence type="ECO:0000256" key="7">
    <source>
        <dbReference type="ARBA" id="ARBA00023136"/>
    </source>
</evidence>
<dbReference type="Pfam" id="PF14931">
    <property type="entry name" value="IFT20"/>
    <property type="match status" value="1"/>
</dbReference>
<evidence type="ECO:0000256" key="6">
    <source>
        <dbReference type="ARBA" id="ARBA00023054"/>
    </source>
</evidence>
<dbReference type="EMBL" id="OC927052">
    <property type="protein sequence ID" value="CAD7657020.1"/>
    <property type="molecule type" value="Genomic_DNA"/>
</dbReference>
<dbReference type="GO" id="GO:0004930">
    <property type="term" value="F:G protein-coupled receptor activity"/>
    <property type="evidence" value="ECO:0007669"/>
    <property type="project" value="InterPro"/>
</dbReference>
<dbReference type="Gene3D" id="1.20.1070.10">
    <property type="entry name" value="Rhodopsin 7-helix transmembrane proteins"/>
    <property type="match status" value="1"/>
</dbReference>
<name>A0A7R9QTV5_9ACAR</name>
<dbReference type="GO" id="GO:0097730">
    <property type="term" value="C:non-motile cilium"/>
    <property type="evidence" value="ECO:0007669"/>
    <property type="project" value="TreeGrafter"/>
</dbReference>
<gene>
    <name evidence="12" type="ORF">ONB1V03_LOCUS13654</name>
</gene>
<dbReference type="Pfam" id="PF00001">
    <property type="entry name" value="7tm_1"/>
    <property type="match status" value="1"/>
</dbReference>
<dbReference type="PANTHER" id="PTHR31978">
    <property type="entry name" value="INTRAFLAGELLAR TRANSPORT PROTEIN 20 HOMOLOG"/>
    <property type="match status" value="1"/>
</dbReference>
<dbReference type="OrthoDB" id="10254896at2759"/>
<dbReference type="GO" id="GO:0016020">
    <property type="term" value="C:membrane"/>
    <property type="evidence" value="ECO:0007669"/>
    <property type="project" value="UniProtKB-SubCell"/>
</dbReference>
<evidence type="ECO:0000259" key="11">
    <source>
        <dbReference type="PROSITE" id="PS50262"/>
    </source>
</evidence>
<comment type="subcellular location">
    <subcellularLocation>
        <location evidence="1">Cell projection</location>
        <location evidence="1">Cilium</location>
    </subcellularLocation>
    <subcellularLocation>
        <location evidence="2">Membrane</location>
    </subcellularLocation>
</comment>
<feature type="domain" description="G-protein coupled receptors family 1 profile" evidence="11">
    <location>
        <begin position="59"/>
        <end position="204"/>
    </location>
</feature>
<organism evidence="12">
    <name type="scientific">Oppiella nova</name>
    <dbReference type="NCBI Taxonomy" id="334625"/>
    <lineage>
        <taxon>Eukaryota</taxon>
        <taxon>Metazoa</taxon>
        <taxon>Ecdysozoa</taxon>
        <taxon>Arthropoda</taxon>
        <taxon>Chelicerata</taxon>
        <taxon>Arachnida</taxon>
        <taxon>Acari</taxon>
        <taxon>Acariformes</taxon>
        <taxon>Sarcoptiformes</taxon>
        <taxon>Oribatida</taxon>
        <taxon>Brachypylina</taxon>
        <taxon>Oppioidea</taxon>
        <taxon>Oppiidae</taxon>
        <taxon>Oppiella</taxon>
    </lineage>
</organism>
<evidence type="ECO:0000256" key="10">
    <source>
        <dbReference type="SAM" id="Phobius"/>
    </source>
</evidence>
<reference evidence="12" key="1">
    <citation type="submission" date="2020-11" db="EMBL/GenBank/DDBJ databases">
        <authorList>
            <person name="Tran Van P."/>
        </authorList>
    </citation>
    <scope>NUCLEOTIDE SEQUENCE</scope>
</reference>
<dbReference type="GO" id="GO:0030990">
    <property type="term" value="C:intraciliary transport particle"/>
    <property type="evidence" value="ECO:0007669"/>
    <property type="project" value="TreeGrafter"/>
</dbReference>
<evidence type="ECO:0000256" key="5">
    <source>
        <dbReference type="ARBA" id="ARBA00022989"/>
    </source>
</evidence>
<dbReference type="InterPro" id="IPR028172">
    <property type="entry name" value="FT20"/>
</dbReference>
<feature type="coiled-coil region" evidence="9">
    <location>
        <begin position="454"/>
        <end position="495"/>
    </location>
</feature>
<dbReference type="GO" id="GO:0005737">
    <property type="term" value="C:cytoplasm"/>
    <property type="evidence" value="ECO:0007669"/>
    <property type="project" value="TreeGrafter"/>
</dbReference>
<evidence type="ECO:0000313" key="12">
    <source>
        <dbReference type="EMBL" id="CAD7657020.1"/>
    </source>
</evidence>
<evidence type="ECO:0000256" key="2">
    <source>
        <dbReference type="ARBA" id="ARBA00004370"/>
    </source>
</evidence>
<evidence type="ECO:0000256" key="1">
    <source>
        <dbReference type="ARBA" id="ARBA00004138"/>
    </source>
</evidence>
<feature type="transmembrane region" description="Helical" evidence="10">
    <location>
        <begin position="153"/>
        <end position="178"/>
    </location>
</feature>
<dbReference type="EMBL" id="CAJPVJ010012227">
    <property type="protein sequence ID" value="CAG2174207.1"/>
    <property type="molecule type" value="Genomic_DNA"/>
</dbReference>
<dbReference type="GO" id="GO:0036064">
    <property type="term" value="C:ciliary basal body"/>
    <property type="evidence" value="ECO:0007669"/>
    <property type="project" value="TreeGrafter"/>
</dbReference>
<protein>
    <recommendedName>
        <fullName evidence="11">G-protein coupled receptors family 1 profile domain-containing protein</fullName>
    </recommendedName>
</protein>
<dbReference type="SUPFAM" id="SSF81321">
    <property type="entry name" value="Family A G protein-coupled receptor-like"/>
    <property type="match status" value="1"/>
</dbReference>
<keyword evidence="8" id="KW-0966">Cell projection</keyword>
<comment type="similarity">
    <text evidence="3">Belongs to the G-protein coupled receptor 1 family.</text>
</comment>
<keyword evidence="13" id="KW-1185">Reference proteome</keyword>
<dbReference type="InterPro" id="IPR017452">
    <property type="entry name" value="GPCR_Rhodpsn_7TM"/>
</dbReference>
<proteinExistence type="inferred from homology"/>
<sequence length="503" mass="57321">IQLCKDSVIDAITYTKDLDMYFFTSHGYYWYIAGGTFPPGESCSSAKTSDSLIHTNEKVIWVSEVVTGKHMFMGYDVTAGRWKGPAQSYESDKCFQQATPMFVDSDPLDAMFSVEPLKIYLYAYISMSSTITSSAVGLRTTQQKQDRNIAKRCGFIVATDCLCWMPIVVIKVLALAGVPINDSLYAVIAIFLLPVNSALNPVLYTLTTKLFKQHFSKIMTYSLRLHRNGSTGTGGDQHSGTSYSTIITHSRNTCKRSVLTICSEITSDLRNTFNGIPLVVTDRHGSRTDGQSAKYYDSEPPDICFDANQDNEFFGFRSTQTDRQFPMSPMASARPLSRHTSLHISDYGIRKQKTYRRDRQTTAKHINETHLDHRIHDKIAGLYIDESNRIRIIDPELSDKTIELKNESTEFTEKTQQFQKIVDNFVTIIQDLAQRVEKEKIKAVGSRNLLKSFEKRHNSDVQQLQTLIKEKKQELERLRVQMDSLKREEAEQLDLIEQIMVQK</sequence>
<dbReference type="InterPro" id="IPR000276">
    <property type="entry name" value="GPCR_Rhodpsn"/>
</dbReference>
<dbReference type="GO" id="GO:0060271">
    <property type="term" value="P:cilium assembly"/>
    <property type="evidence" value="ECO:0007669"/>
    <property type="project" value="TreeGrafter"/>
</dbReference>
<dbReference type="PRINTS" id="PR00237">
    <property type="entry name" value="GPCRRHODOPSN"/>
</dbReference>
<evidence type="ECO:0000256" key="9">
    <source>
        <dbReference type="SAM" id="Coils"/>
    </source>
</evidence>
<feature type="non-terminal residue" evidence="12">
    <location>
        <position position="1"/>
    </location>
</feature>
<dbReference type="GO" id="GO:0005813">
    <property type="term" value="C:centrosome"/>
    <property type="evidence" value="ECO:0007669"/>
    <property type="project" value="TreeGrafter"/>
</dbReference>
<evidence type="ECO:0000313" key="13">
    <source>
        <dbReference type="Proteomes" id="UP000728032"/>
    </source>
</evidence>
<keyword evidence="4 10" id="KW-0812">Transmembrane</keyword>
<dbReference type="GO" id="GO:0061512">
    <property type="term" value="P:protein localization to cilium"/>
    <property type="evidence" value="ECO:0007669"/>
    <property type="project" value="TreeGrafter"/>
</dbReference>
<evidence type="ECO:0000256" key="3">
    <source>
        <dbReference type="ARBA" id="ARBA00010663"/>
    </source>
</evidence>
<evidence type="ECO:0000256" key="4">
    <source>
        <dbReference type="ARBA" id="ARBA00022692"/>
    </source>
</evidence>
<dbReference type="GO" id="GO:0097546">
    <property type="term" value="C:ciliary base"/>
    <property type="evidence" value="ECO:0007669"/>
    <property type="project" value="TreeGrafter"/>
</dbReference>
<dbReference type="AlphaFoldDB" id="A0A7R9QTV5"/>
<dbReference type="PANTHER" id="PTHR31978:SF1">
    <property type="entry name" value="INTRAFLAGELLAR TRANSPORT PROTEIN 20 HOMOLOG"/>
    <property type="match status" value="1"/>
</dbReference>